<keyword evidence="1" id="KW-0378">Hydrolase</keyword>
<dbReference type="SUPFAM" id="SSF54637">
    <property type="entry name" value="Thioesterase/thiol ester dehydrase-isomerase"/>
    <property type="match status" value="1"/>
</dbReference>
<dbReference type="PANTHER" id="PTHR31793:SF24">
    <property type="entry name" value="LONG-CHAIN ACYL-COA THIOESTERASE FADM"/>
    <property type="match status" value="1"/>
</dbReference>
<accession>A0A2P8DZL1</accession>
<comment type="caution">
    <text evidence="1">The sequence shown here is derived from an EMBL/GenBank/DDBJ whole genome shotgun (WGS) entry which is preliminary data.</text>
</comment>
<keyword evidence="2" id="KW-1185">Reference proteome</keyword>
<dbReference type="PANTHER" id="PTHR31793">
    <property type="entry name" value="4-HYDROXYBENZOYL-COA THIOESTERASE FAMILY MEMBER"/>
    <property type="match status" value="1"/>
</dbReference>
<dbReference type="CDD" id="cd00586">
    <property type="entry name" value="4HBT"/>
    <property type="match status" value="1"/>
</dbReference>
<dbReference type="Pfam" id="PF13279">
    <property type="entry name" value="4HBT_2"/>
    <property type="match status" value="1"/>
</dbReference>
<dbReference type="OrthoDB" id="9791529at2"/>
<dbReference type="Proteomes" id="UP000240708">
    <property type="component" value="Unassembled WGS sequence"/>
</dbReference>
<evidence type="ECO:0000313" key="1">
    <source>
        <dbReference type="EMBL" id="PSL02651.1"/>
    </source>
</evidence>
<gene>
    <name evidence="1" type="ORF">CLV48_109121</name>
</gene>
<organism evidence="1 2">
    <name type="scientific">Cecembia rubra</name>
    <dbReference type="NCBI Taxonomy" id="1485585"/>
    <lineage>
        <taxon>Bacteria</taxon>
        <taxon>Pseudomonadati</taxon>
        <taxon>Bacteroidota</taxon>
        <taxon>Cytophagia</taxon>
        <taxon>Cytophagales</taxon>
        <taxon>Cyclobacteriaceae</taxon>
        <taxon>Cecembia</taxon>
    </lineage>
</organism>
<sequence length="146" mass="16503">MHKYTIEDIKSSFSFSVPIQIRFSDIDGYMHVNNGVYFSYLEHARAAYLYQVCNWDIMKIGTVVANINLDFKVPIHILDQPSAYVRCIHIGNSSFVLEQVLMGAVESGETKIFAQALVTMVSVDMNTMRPVPVPLEYASKMSEKSV</sequence>
<dbReference type="InterPro" id="IPR050563">
    <property type="entry name" value="4-hydroxybenzoyl-CoA_TE"/>
</dbReference>
<evidence type="ECO:0000313" key="2">
    <source>
        <dbReference type="Proteomes" id="UP000240708"/>
    </source>
</evidence>
<protein>
    <submittedName>
        <fullName evidence="1">Acyl-CoA thioester hydrolase</fullName>
    </submittedName>
</protein>
<dbReference type="RefSeq" id="WP_106568207.1">
    <property type="nucleotide sequence ID" value="NZ_PYGF01000009.1"/>
</dbReference>
<name>A0A2P8DZL1_9BACT</name>
<dbReference type="AlphaFoldDB" id="A0A2P8DZL1"/>
<proteinExistence type="predicted"/>
<dbReference type="EMBL" id="PYGF01000009">
    <property type="protein sequence ID" value="PSL02651.1"/>
    <property type="molecule type" value="Genomic_DNA"/>
</dbReference>
<reference evidence="1 2" key="1">
    <citation type="submission" date="2018-03" db="EMBL/GenBank/DDBJ databases">
        <title>Genomic Encyclopedia of Archaeal and Bacterial Type Strains, Phase II (KMG-II): from individual species to whole genera.</title>
        <authorList>
            <person name="Goeker M."/>
        </authorList>
    </citation>
    <scope>NUCLEOTIDE SEQUENCE [LARGE SCALE GENOMIC DNA]</scope>
    <source>
        <strain evidence="1 2">DSM 28057</strain>
    </source>
</reference>
<dbReference type="Gene3D" id="3.10.129.10">
    <property type="entry name" value="Hotdog Thioesterase"/>
    <property type="match status" value="1"/>
</dbReference>
<dbReference type="GO" id="GO:0047617">
    <property type="term" value="F:fatty acyl-CoA hydrolase activity"/>
    <property type="evidence" value="ECO:0007669"/>
    <property type="project" value="TreeGrafter"/>
</dbReference>
<dbReference type="InterPro" id="IPR029069">
    <property type="entry name" value="HotDog_dom_sf"/>
</dbReference>